<gene>
    <name evidence="5" type="ORF">COLO4_14971</name>
</gene>
<evidence type="ECO:0000256" key="2">
    <source>
        <dbReference type="ARBA" id="ARBA00022741"/>
    </source>
</evidence>
<evidence type="ECO:0000259" key="4">
    <source>
        <dbReference type="Pfam" id="PF18052"/>
    </source>
</evidence>
<evidence type="ECO:0000256" key="1">
    <source>
        <dbReference type="ARBA" id="ARBA00022737"/>
    </source>
</evidence>
<evidence type="ECO:0000256" key="3">
    <source>
        <dbReference type="ARBA" id="ARBA00022821"/>
    </source>
</evidence>
<dbReference type="InterPro" id="IPR041118">
    <property type="entry name" value="Rx_N"/>
</dbReference>
<dbReference type="Proteomes" id="UP000187203">
    <property type="component" value="Unassembled WGS sequence"/>
</dbReference>
<keyword evidence="1" id="KW-0677">Repeat</keyword>
<keyword evidence="6" id="KW-1185">Reference proteome</keyword>
<dbReference type="GO" id="GO:0000166">
    <property type="term" value="F:nucleotide binding"/>
    <property type="evidence" value="ECO:0007669"/>
    <property type="project" value="UniProtKB-KW"/>
</dbReference>
<sequence length="97" mass="10828">MADALLSAIASTVLDNISSLLRQELSGGLKTELEMMHNTLTTIQAVVRDAEEKQWTSEPIKIWLLQLKNTAYDLEDILDDFESAPDSHRGSLEQISI</sequence>
<protein>
    <submittedName>
        <fullName evidence="5">Cc-nbs-lrr resistance protein</fullName>
    </submittedName>
</protein>
<dbReference type="CDD" id="cd14798">
    <property type="entry name" value="RX-CC_like"/>
    <property type="match status" value="1"/>
</dbReference>
<dbReference type="STRING" id="93759.A0A1R3JQ32"/>
<dbReference type="OrthoDB" id="1933539at2759"/>
<comment type="caution">
    <text evidence="5">The sequence shown here is derived from an EMBL/GenBank/DDBJ whole genome shotgun (WGS) entry which is preliminary data.</text>
</comment>
<organism evidence="5 6">
    <name type="scientific">Corchorus olitorius</name>
    <dbReference type="NCBI Taxonomy" id="93759"/>
    <lineage>
        <taxon>Eukaryota</taxon>
        <taxon>Viridiplantae</taxon>
        <taxon>Streptophyta</taxon>
        <taxon>Embryophyta</taxon>
        <taxon>Tracheophyta</taxon>
        <taxon>Spermatophyta</taxon>
        <taxon>Magnoliopsida</taxon>
        <taxon>eudicotyledons</taxon>
        <taxon>Gunneridae</taxon>
        <taxon>Pentapetalae</taxon>
        <taxon>rosids</taxon>
        <taxon>malvids</taxon>
        <taxon>Malvales</taxon>
        <taxon>Malvaceae</taxon>
        <taxon>Grewioideae</taxon>
        <taxon>Apeibeae</taxon>
        <taxon>Corchorus</taxon>
    </lineage>
</organism>
<dbReference type="InterPro" id="IPR038005">
    <property type="entry name" value="RX-like_CC"/>
</dbReference>
<dbReference type="Gene3D" id="1.20.5.4130">
    <property type="match status" value="1"/>
</dbReference>
<keyword evidence="3" id="KW-0611">Plant defense</keyword>
<name>A0A1R3JQ32_9ROSI</name>
<feature type="domain" description="Disease resistance N-terminal" evidence="4">
    <location>
        <begin position="10"/>
        <end position="88"/>
    </location>
</feature>
<dbReference type="Pfam" id="PF18052">
    <property type="entry name" value="Rx_N"/>
    <property type="match status" value="1"/>
</dbReference>
<accession>A0A1R3JQ32</accession>
<keyword evidence="2" id="KW-0547">Nucleotide-binding</keyword>
<dbReference type="EMBL" id="AWUE01015535">
    <property type="protein sequence ID" value="OMO96935.1"/>
    <property type="molecule type" value="Genomic_DNA"/>
</dbReference>
<proteinExistence type="predicted"/>
<evidence type="ECO:0000313" key="5">
    <source>
        <dbReference type="EMBL" id="OMO96935.1"/>
    </source>
</evidence>
<evidence type="ECO:0000313" key="6">
    <source>
        <dbReference type="Proteomes" id="UP000187203"/>
    </source>
</evidence>
<dbReference type="GO" id="GO:0006952">
    <property type="term" value="P:defense response"/>
    <property type="evidence" value="ECO:0007669"/>
    <property type="project" value="UniProtKB-KW"/>
</dbReference>
<reference evidence="6" key="1">
    <citation type="submission" date="2013-09" db="EMBL/GenBank/DDBJ databases">
        <title>Corchorus olitorius genome sequencing.</title>
        <authorList>
            <person name="Alam M."/>
            <person name="Haque M.S."/>
            <person name="Islam M.S."/>
            <person name="Emdad E.M."/>
            <person name="Islam M.M."/>
            <person name="Ahmed B."/>
            <person name="Halim A."/>
            <person name="Hossen Q.M.M."/>
            <person name="Hossain M.Z."/>
            <person name="Ahmed R."/>
            <person name="Khan M.M."/>
            <person name="Islam R."/>
            <person name="Rashid M.M."/>
            <person name="Khan S.A."/>
            <person name="Rahman M.S."/>
            <person name="Alam M."/>
            <person name="Yahiya A.S."/>
            <person name="Khan M.S."/>
            <person name="Azam M.S."/>
            <person name="Haque T."/>
            <person name="Lashkar M.Z.H."/>
            <person name="Akhand A.I."/>
            <person name="Morshed G."/>
            <person name="Roy S."/>
            <person name="Uddin K.S."/>
            <person name="Rabeya T."/>
            <person name="Hossain A.S."/>
            <person name="Chowdhury A."/>
            <person name="Snigdha A.R."/>
            <person name="Mortoza M.S."/>
            <person name="Matin S.A."/>
            <person name="Hoque S.M.E."/>
            <person name="Islam M.K."/>
            <person name="Roy D.K."/>
            <person name="Haider R."/>
            <person name="Moosa M.M."/>
            <person name="Elias S.M."/>
            <person name="Hasan A.M."/>
            <person name="Jahan S."/>
            <person name="Shafiuddin M."/>
            <person name="Mahmood N."/>
            <person name="Shommy N.S."/>
        </authorList>
    </citation>
    <scope>NUCLEOTIDE SEQUENCE [LARGE SCALE GENOMIC DNA]</scope>
    <source>
        <strain evidence="6">cv. O-4</strain>
    </source>
</reference>
<dbReference type="AlphaFoldDB" id="A0A1R3JQ32"/>